<gene>
    <name evidence="1" type="ORF">BDM02DRAFT_687172</name>
</gene>
<accession>A0ACB6Z783</accession>
<proteinExistence type="predicted"/>
<reference evidence="1" key="2">
    <citation type="journal article" date="2020" name="Nat. Commun.">
        <title>Large-scale genome sequencing of mycorrhizal fungi provides insights into the early evolution of symbiotic traits.</title>
        <authorList>
            <person name="Miyauchi S."/>
            <person name="Kiss E."/>
            <person name="Kuo A."/>
            <person name="Drula E."/>
            <person name="Kohler A."/>
            <person name="Sanchez-Garcia M."/>
            <person name="Morin E."/>
            <person name="Andreopoulos B."/>
            <person name="Barry K.W."/>
            <person name="Bonito G."/>
            <person name="Buee M."/>
            <person name="Carver A."/>
            <person name="Chen C."/>
            <person name="Cichocki N."/>
            <person name="Clum A."/>
            <person name="Culley D."/>
            <person name="Crous P.W."/>
            <person name="Fauchery L."/>
            <person name="Girlanda M."/>
            <person name="Hayes R.D."/>
            <person name="Keri Z."/>
            <person name="LaButti K."/>
            <person name="Lipzen A."/>
            <person name="Lombard V."/>
            <person name="Magnuson J."/>
            <person name="Maillard F."/>
            <person name="Murat C."/>
            <person name="Nolan M."/>
            <person name="Ohm R.A."/>
            <person name="Pangilinan J."/>
            <person name="Pereira M.F."/>
            <person name="Perotto S."/>
            <person name="Peter M."/>
            <person name="Pfister S."/>
            <person name="Riley R."/>
            <person name="Sitrit Y."/>
            <person name="Stielow J.B."/>
            <person name="Szollosi G."/>
            <person name="Zifcakova L."/>
            <person name="Stursova M."/>
            <person name="Spatafora J.W."/>
            <person name="Tedersoo L."/>
            <person name="Vaario L.M."/>
            <person name="Yamada A."/>
            <person name="Yan M."/>
            <person name="Wang P."/>
            <person name="Xu J."/>
            <person name="Bruns T."/>
            <person name="Baldrian P."/>
            <person name="Vilgalys R."/>
            <person name="Dunand C."/>
            <person name="Henrissat B."/>
            <person name="Grigoriev I.V."/>
            <person name="Hibbett D."/>
            <person name="Nagy L.G."/>
            <person name="Martin F.M."/>
        </authorList>
    </citation>
    <scope>NUCLEOTIDE SEQUENCE</scope>
    <source>
        <strain evidence="1">P2</strain>
    </source>
</reference>
<name>A0ACB6Z783_THEGA</name>
<evidence type="ECO:0000313" key="1">
    <source>
        <dbReference type="EMBL" id="KAF9645198.1"/>
    </source>
</evidence>
<comment type="caution">
    <text evidence="1">The sequence shown here is derived from an EMBL/GenBank/DDBJ whole genome shotgun (WGS) entry which is preliminary data.</text>
</comment>
<keyword evidence="2" id="KW-1185">Reference proteome</keyword>
<protein>
    <submittedName>
        <fullName evidence="1">Uncharacterized protein</fullName>
    </submittedName>
</protein>
<organism evidence="1 2">
    <name type="scientific">Thelephora ganbajun</name>
    <name type="common">Ganba fungus</name>
    <dbReference type="NCBI Taxonomy" id="370292"/>
    <lineage>
        <taxon>Eukaryota</taxon>
        <taxon>Fungi</taxon>
        <taxon>Dikarya</taxon>
        <taxon>Basidiomycota</taxon>
        <taxon>Agaricomycotina</taxon>
        <taxon>Agaricomycetes</taxon>
        <taxon>Thelephorales</taxon>
        <taxon>Thelephoraceae</taxon>
        <taxon>Thelephora</taxon>
    </lineage>
</organism>
<sequence>MVIQDAREFHGLDQLNTPEVSKFISEITEKSPAGFTSWKTVPSAVEVKRKKDMSGWAPLPVFNHRDSQASVIRDAEQWLDKKLDDSRSMTPVSLVTLVSSKRTTSAAGMEASAEISGSKRQRIQKVSTKMATQTLVVQNGIYAAEKFSDSLSISHVLNLLAQSDLLWISWIDREGAILSSGFGFFGSLPLMFVLLLVLQRFERHQWGYIAELTHSVPLCRVNDDGILGEDAVSVNFYPEDKVYSSWSLLGRATNVVGANVEDNGNAEGECAEVQGEAKGSAVGGAPVKDSADIQRTQGEAVKDIGNVEDEHHTADMSGADPIITANNNPAAVSRGMACL</sequence>
<dbReference type="Proteomes" id="UP000886501">
    <property type="component" value="Unassembled WGS sequence"/>
</dbReference>
<dbReference type="EMBL" id="MU118100">
    <property type="protein sequence ID" value="KAF9645198.1"/>
    <property type="molecule type" value="Genomic_DNA"/>
</dbReference>
<evidence type="ECO:0000313" key="2">
    <source>
        <dbReference type="Proteomes" id="UP000886501"/>
    </source>
</evidence>
<reference evidence="1" key="1">
    <citation type="submission" date="2019-10" db="EMBL/GenBank/DDBJ databases">
        <authorList>
            <consortium name="DOE Joint Genome Institute"/>
            <person name="Kuo A."/>
            <person name="Miyauchi S."/>
            <person name="Kiss E."/>
            <person name="Drula E."/>
            <person name="Kohler A."/>
            <person name="Sanchez-Garcia M."/>
            <person name="Andreopoulos B."/>
            <person name="Barry K.W."/>
            <person name="Bonito G."/>
            <person name="Buee M."/>
            <person name="Carver A."/>
            <person name="Chen C."/>
            <person name="Cichocki N."/>
            <person name="Clum A."/>
            <person name="Culley D."/>
            <person name="Crous P.W."/>
            <person name="Fauchery L."/>
            <person name="Girlanda M."/>
            <person name="Hayes R."/>
            <person name="Keri Z."/>
            <person name="Labutti K."/>
            <person name="Lipzen A."/>
            <person name="Lombard V."/>
            <person name="Magnuson J."/>
            <person name="Maillard F."/>
            <person name="Morin E."/>
            <person name="Murat C."/>
            <person name="Nolan M."/>
            <person name="Ohm R."/>
            <person name="Pangilinan J."/>
            <person name="Pereira M."/>
            <person name="Perotto S."/>
            <person name="Peter M."/>
            <person name="Riley R."/>
            <person name="Sitrit Y."/>
            <person name="Stielow B."/>
            <person name="Szollosi G."/>
            <person name="Zifcakova L."/>
            <person name="Stursova M."/>
            <person name="Spatafora J.W."/>
            <person name="Tedersoo L."/>
            <person name="Vaario L.-M."/>
            <person name="Yamada A."/>
            <person name="Yan M."/>
            <person name="Wang P."/>
            <person name="Xu J."/>
            <person name="Bruns T."/>
            <person name="Baldrian P."/>
            <person name="Vilgalys R."/>
            <person name="Henrissat B."/>
            <person name="Grigoriev I.V."/>
            <person name="Hibbett D."/>
            <person name="Nagy L.G."/>
            <person name="Martin F.M."/>
        </authorList>
    </citation>
    <scope>NUCLEOTIDE SEQUENCE</scope>
    <source>
        <strain evidence="1">P2</strain>
    </source>
</reference>